<dbReference type="Pfam" id="PF07022">
    <property type="entry name" value="Phage_CI_repr"/>
    <property type="match status" value="1"/>
</dbReference>
<sequence>MTNTSFYQTWQRMLGAINAQTDSALAKFLAITPAGVSSVKKKQKIPESWFEKICRETGVSRAWLVGSEPVQQADDPLPSPPSRTSGGRAARIPRHPAPKPRSFDVAAIISQAIEILESQTEYAESLENIINALHRAMLTEKQMDSLSSEMLETFAAFQKRQAKGERVG</sequence>
<keyword evidence="4" id="KW-1185">Reference proteome</keyword>
<dbReference type="RefSeq" id="WP_069859494.1">
    <property type="nucleotide sequence ID" value="NZ_BDFE01000017.1"/>
</dbReference>
<comment type="caution">
    <text evidence="3">The sequence shown here is derived from an EMBL/GenBank/DDBJ whole genome shotgun (WGS) entry which is preliminary data.</text>
</comment>
<organism evidence="3 4">
    <name type="scientific">Desulfoplanes formicivorans</name>
    <dbReference type="NCBI Taxonomy" id="1592317"/>
    <lineage>
        <taxon>Bacteria</taxon>
        <taxon>Pseudomonadati</taxon>
        <taxon>Thermodesulfobacteriota</taxon>
        <taxon>Desulfovibrionia</taxon>
        <taxon>Desulfovibrionales</taxon>
        <taxon>Desulfoplanaceae</taxon>
        <taxon>Desulfoplanes</taxon>
    </lineage>
</organism>
<dbReference type="AlphaFoldDB" id="A0A194AJ19"/>
<evidence type="ECO:0000313" key="3">
    <source>
        <dbReference type="EMBL" id="GAU09230.1"/>
    </source>
</evidence>
<dbReference type="Proteomes" id="UP000095200">
    <property type="component" value="Unassembled WGS sequence"/>
</dbReference>
<dbReference type="InterPro" id="IPR010744">
    <property type="entry name" value="Phage_CI_N"/>
</dbReference>
<proteinExistence type="predicted"/>
<dbReference type="InterPro" id="IPR010982">
    <property type="entry name" value="Lambda_DNA-bd_dom_sf"/>
</dbReference>
<dbReference type="GO" id="GO:0045892">
    <property type="term" value="P:negative regulation of DNA-templated transcription"/>
    <property type="evidence" value="ECO:0007669"/>
    <property type="project" value="InterPro"/>
</dbReference>
<dbReference type="STRING" id="1592317.DPF_1952"/>
<dbReference type="EMBL" id="BDFE01000017">
    <property type="protein sequence ID" value="GAU09230.1"/>
    <property type="molecule type" value="Genomic_DNA"/>
</dbReference>
<gene>
    <name evidence="3" type="ORF">DPF_1952</name>
</gene>
<feature type="region of interest" description="Disordered" evidence="1">
    <location>
        <begin position="68"/>
        <end position="99"/>
    </location>
</feature>
<dbReference type="OrthoDB" id="5455126at2"/>
<evidence type="ECO:0000259" key="2">
    <source>
        <dbReference type="Pfam" id="PF07022"/>
    </source>
</evidence>
<evidence type="ECO:0000313" key="4">
    <source>
        <dbReference type="Proteomes" id="UP000095200"/>
    </source>
</evidence>
<dbReference type="Gene3D" id="1.10.260.40">
    <property type="entry name" value="lambda repressor-like DNA-binding domains"/>
    <property type="match status" value="1"/>
</dbReference>
<dbReference type="GO" id="GO:0003677">
    <property type="term" value="F:DNA binding"/>
    <property type="evidence" value="ECO:0007669"/>
    <property type="project" value="InterPro"/>
</dbReference>
<accession>A0A194AJ19</accession>
<evidence type="ECO:0000256" key="1">
    <source>
        <dbReference type="SAM" id="MobiDB-lite"/>
    </source>
</evidence>
<name>A0A194AJ19_9BACT</name>
<feature type="domain" description="Bacteriophage CI repressor N-terminal" evidence="2">
    <location>
        <begin position="11"/>
        <end position="68"/>
    </location>
</feature>
<reference evidence="4" key="1">
    <citation type="submission" date="2016-06" db="EMBL/GenBank/DDBJ databases">
        <title>Draft genome sequence of Desulfoplanes formicivorans strain Pf12B.</title>
        <authorList>
            <person name="Watanabe M."/>
            <person name="Kojima H."/>
            <person name="Fukui M."/>
        </authorList>
    </citation>
    <scope>NUCLEOTIDE SEQUENCE [LARGE SCALE GENOMIC DNA]</scope>
    <source>
        <strain evidence="4">Pf12B</strain>
    </source>
</reference>
<protein>
    <recommendedName>
        <fullName evidence="2">Bacteriophage CI repressor N-terminal domain-containing protein</fullName>
    </recommendedName>
</protein>